<sequence length="163" mass="18404">MKATRLQMETLLQGLRAAAEPTRLRLLALCAHAELTVTDLTQILGQSQPRVSRHLKLLCDAGLLERHREGTWAYYRLADTSDCAHLARTLVDLVPDRDDGLARDLNRLEAIKRTRAEAAAEYFRANADRWDEIRSLYVPEQEVEEALREVIGKGPIGNFLDIG</sequence>
<dbReference type="SMART" id="SM00418">
    <property type="entry name" value="HTH_ARSR"/>
    <property type="match status" value="1"/>
</dbReference>
<dbReference type="AlphaFoldDB" id="A0A382TJ44"/>
<dbReference type="PROSITE" id="PS50987">
    <property type="entry name" value="HTH_ARSR_2"/>
    <property type="match status" value="1"/>
</dbReference>
<dbReference type="PRINTS" id="PR00778">
    <property type="entry name" value="HTHARSR"/>
</dbReference>
<dbReference type="EMBL" id="UINC01137037">
    <property type="protein sequence ID" value="SVD22139.1"/>
    <property type="molecule type" value="Genomic_DNA"/>
</dbReference>
<dbReference type="InterPro" id="IPR051081">
    <property type="entry name" value="HTH_MetalResp_TranReg"/>
</dbReference>
<accession>A0A382TJ44</accession>
<evidence type="ECO:0000313" key="5">
    <source>
        <dbReference type="EMBL" id="SVD22139.1"/>
    </source>
</evidence>
<dbReference type="NCBIfam" id="NF033788">
    <property type="entry name" value="HTH_metalloreg"/>
    <property type="match status" value="1"/>
</dbReference>
<keyword evidence="2" id="KW-0238">DNA-binding</keyword>
<dbReference type="Pfam" id="PF01022">
    <property type="entry name" value="HTH_5"/>
    <property type="match status" value="1"/>
</dbReference>
<dbReference type="GO" id="GO:0003700">
    <property type="term" value="F:DNA-binding transcription factor activity"/>
    <property type="evidence" value="ECO:0007669"/>
    <property type="project" value="InterPro"/>
</dbReference>
<dbReference type="CDD" id="cd00090">
    <property type="entry name" value="HTH_ARSR"/>
    <property type="match status" value="1"/>
</dbReference>
<evidence type="ECO:0000256" key="3">
    <source>
        <dbReference type="ARBA" id="ARBA00023163"/>
    </source>
</evidence>
<gene>
    <name evidence="5" type="ORF">METZ01_LOCUS374993</name>
</gene>
<name>A0A382TJ44_9ZZZZ</name>
<feature type="non-terminal residue" evidence="5">
    <location>
        <position position="163"/>
    </location>
</feature>
<dbReference type="InterPro" id="IPR036390">
    <property type="entry name" value="WH_DNA-bd_sf"/>
</dbReference>
<dbReference type="InterPro" id="IPR036388">
    <property type="entry name" value="WH-like_DNA-bd_sf"/>
</dbReference>
<evidence type="ECO:0000256" key="1">
    <source>
        <dbReference type="ARBA" id="ARBA00023015"/>
    </source>
</evidence>
<dbReference type="PANTHER" id="PTHR33154:SF18">
    <property type="entry name" value="ARSENICAL RESISTANCE OPERON REPRESSOR"/>
    <property type="match status" value="1"/>
</dbReference>
<dbReference type="GO" id="GO:0003677">
    <property type="term" value="F:DNA binding"/>
    <property type="evidence" value="ECO:0007669"/>
    <property type="project" value="UniProtKB-KW"/>
</dbReference>
<dbReference type="Gene3D" id="1.10.10.10">
    <property type="entry name" value="Winged helix-like DNA-binding domain superfamily/Winged helix DNA-binding domain"/>
    <property type="match status" value="1"/>
</dbReference>
<dbReference type="SUPFAM" id="SSF46785">
    <property type="entry name" value="Winged helix' DNA-binding domain"/>
    <property type="match status" value="1"/>
</dbReference>
<dbReference type="InterPro" id="IPR011991">
    <property type="entry name" value="ArsR-like_HTH"/>
</dbReference>
<protein>
    <recommendedName>
        <fullName evidence="4">HTH arsR-type domain-containing protein</fullName>
    </recommendedName>
</protein>
<feature type="domain" description="HTH arsR-type" evidence="4">
    <location>
        <begin position="3"/>
        <end position="101"/>
    </location>
</feature>
<evidence type="ECO:0000256" key="2">
    <source>
        <dbReference type="ARBA" id="ARBA00023125"/>
    </source>
</evidence>
<keyword evidence="1" id="KW-0805">Transcription regulation</keyword>
<keyword evidence="3" id="KW-0804">Transcription</keyword>
<proteinExistence type="predicted"/>
<organism evidence="5">
    <name type="scientific">marine metagenome</name>
    <dbReference type="NCBI Taxonomy" id="408172"/>
    <lineage>
        <taxon>unclassified sequences</taxon>
        <taxon>metagenomes</taxon>
        <taxon>ecological metagenomes</taxon>
    </lineage>
</organism>
<dbReference type="InterPro" id="IPR001845">
    <property type="entry name" value="HTH_ArsR_DNA-bd_dom"/>
</dbReference>
<dbReference type="PANTHER" id="PTHR33154">
    <property type="entry name" value="TRANSCRIPTIONAL REGULATOR, ARSR FAMILY"/>
    <property type="match status" value="1"/>
</dbReference>
<evidence type="ECO:0000259" key="4">
    <source>
        <dbReference type="PROSITE" id="PS50987"/>
    </source>
</evidence>
<reference evidence="5" key="1">
    <citation type="submission" date="2018-05" db="EMBL/GenBank/DDBJ databases">
        <authorList>
            <person name="Lanie J.A."/>
            <person name="Ng W.-L."/>
            <person name="Kazmierczak K.M."/>
            <person name="Andrzejewski T.M."/>
            <person name="Davidsen T.M."/>
            <person name="Wayne K.J."/>
            <person name="Tettelin H."/>
            <person name="Glass J.I."/>
            <person name="Rusch D."/>
            <person name="Podicherti R."/>
            <person name="Tsui H.-C.T."/>
            <person name="Winkler M.E."/>
        </authorList>
    </citation>
    <scope>NUCLEOTIDE SEQUENCE</scope>
</reference>